<reference evidence="12 13" key="1">
    <citation type="journal article" date="2018" name="Mol. Biol. Evol.">
        <title>Broad Genomic Sampling Reveals a Smut Pathogenic Ancestry of the Fungal Clade Ustilaginomycotina.</title>
        <authorList>
            <person name="Kijpornyongpan T."/>
            <person name="Mondo S.J."/>
            <person name="Barry K."/>
            <person name="Sandor L."/>
            <person name="Lee J."/>
            <person name="Lipzen A."/>
            <person name="Pangilinan J."/>
            <person name="LaButti K."/>
            <person name="Hainaut M."/>
            <person name="Henrissat B."/>
            <person name="Grigoriev I.V."/>
            <person name="Spatafora J.W."/>
            <person name="Aime M.C."/>
        </authorList>
    </citation>
    <scope>NUCLEOTIDE SEQUENCE [LARGE SCALE GENOMIC DNA]</scope>
    <source>
        <strain evidence="12 13">MCA 5214</strain>
    </source>
</reference>
<evidence type="ECO:0000256" key="6">
    <source>
        <dbReference type="ARBA" id="ARBA00023098"/>
    </source>
</evidence>
<feature type="chain" id="PRO_5016192004" description="Lysophospholipase" evidence="9">
    <location>
        <begin position="25"/>
        <end position="724"/>
    </location>
</feature>
<keyword evidence="7" id="KW-0325">Glycoprotein</keyword>
<evidence type="ECO:0000256" key="4">
    <source>
        <dbReference type="ARBA" id="ARBA00022801"/>
    </source>
</evidence>
<dbReference type="Proteomes" id="UP000245884">
    <property type="component" value="Unassembled WGS sequence"/>
</dbReference>
<dbReference type="OrthoDB" id="4084751at2759"/>
<feature type="signal peptide" evidence="9">
    <location>
        <begin position="1"/>
        <end position="24"/>
    </location>
</feature>
<sequence length="724" mass="77693">MARFASCWFLLLAACLAAFTTVQAAPSPWTQGDLAASKPVHKRELLEGLLYARAVNDELVARGKGSLSEEDARAVFELHVAATRKRSNPNGSYGPTKLPSCPPAPTNQTGGGIGYLRNATSQEINAQEADYIQRHRTSMQSSWRSWLSSNSPGPNLNSIPGGVENYTNTISNLPRVGIAVSGGGYRAMLYGAGVVQGWDSRNDTANQRGTGGILQRADYFSGLSGGSWLTGALAINDWPTTQALNDQVFDLTNNLVLPSDDTISFYADLVSDVKDKRDEDFPTAITDYWGRALSYHLLNQTMYNDEGQATTWSDIVNVTNFKNAAYPFPIVIADQREPGEVLIYQNGSIFEFTPYEFGTWNRVKAFVPIEVLGSNITNGNIEQCVEGYDNFGWTVGTSSTLFNGLFTSLIQSDGSSIIKDAILKVAGAVASQDNDISQVPNPFMGFDNGQNDGTSSAQYISLVDGGEDNNNVPLQPLFQPARQVDFILALDASADATSWPNGSSLYQSHLRATSNGDLFKEAAVPYFPPPATFVNRGLNTRPVFFGCDASNATNAQTAAHGQPAPIVAYIPNYPWTSLTNFSTFQLKYEAAESQAMLDNGVELATLGGSNATWSQCLACGMLQRSFERSGVARPQECNDCMTTYCWDGVEDNSTPANPYSPPVGKPQWVQNTAEQQAAPYTGGDGSTTAMNGEGNGSNAAGRTMPGSAGMAGALALLTFALAAY</sequence>
<evidence type="ECO:0000313" key="13">
    <source>
        <dbReference type="Proteomes" id="UP000245884"/>
    </source>
</evidence>
<evidence type="ECO:0000256" key="3">
    <source>
        <dbReference type="ARBA" id="ARBA00022729"/>
    </source>
</evidence>
<dbReference type="GO" id="GO:0004622">
    <property type="term" value="F:phosphatidylcholine lysophospholipase activity"/>
    <property type="evidence" value="ECO:0007669"/>
    <property type="project" value="UniProtKB-EC"/>
</dbReference>
<keyword evidence="6 8" id="KW-0443">Lipid metabolism</keyword>
<name>A0A316UWA5_9BASI</name>
<dbReference type="EC" id="3.1.1.5" evidence="2 9"/>
<keyword evidence="13" id="KW-1185">Reference proteome</keyword>
<keyword evidence="3 9" id="KW-0732">Signal</keyword>
<organism evidence="12 13">
    <name type="scientific">Jaminaea rosea</name>
    <dbReference type="NCBI Taxonomy" id="1569628"/>
    <lineage>
        <taxon>Eukaryota</taxon>
        <taxon>Fungi</taxon>
        <taxon>Dikarya</taxon>
        <taxon>Basidiomycota</taxon>
        <taxon>Ustilaginomycotina</taxon>
        <taxon>Exobasidiomycetes</taxon>
        <taxon>Microstromatales</taxon>
        <taxon>Microstromatales incertae sedis</taxon>
        <taxon>Jaminaea</taxon>
    </lineage>
</organism>
<keyword evidence="4 8" id="KW-0378">Hydrolase</keyword>
<evidence type="ECO:0000313" key="12">
    <source>
        <dbReference type="EMBL" id="PWN29576.1"/>
    </source>
</evidence>
<dbReference type="SUPFAM" id="SSF52151">
    <property type="entry name" value="FabD/lysophospholipase-like"/>
    <property type="match status" value="1"/>
</dbReference>
<dbReference type="GO" id="GO:0005829">
    <property type="term" value="C:cytosol"/>
    <property type="evidence" value="ECO:0007669"/>
    <property type="project" value="TreeGrafter"/>
</dbReference>
<evidence type="ECO:0000256" key="10">
    <source>
        <dbReference type="SAM" id="MobiDB-lite"/>
    </source>
</evidence>
<dbReference type="Pfam" id="PF01735">
    <property type="entry name" value="PLA2_B"/>
    <property type="match status" value="1"/>
</dbReference>
<dbReference type="STRING" id="1569628.A0A316UWA5"/>
<dbReference type="AlphaFoldDB" id="A0A316UWA5"/>
<feature type="domain" description="PLA2c" evidence="11">
    <location>
        <begin position="100"/>
        <end position="651"/>
    </location>
</feature>
<dbReference type="FunFam" id="3.40.1090.10:FF:000010">
    <property type="entry name" value="Lysophospholipase"/>
    <property type="match status" value="1"/>
</dbReference>
<dbReference type="PANTHER" id="PTHR10728">
    <property type="entry name" value="CYTOSOLIC PHOSPHOLIPASE A2"/>
    <property type="match status" value="1"/>
</dbReference>
<dbReference type="PROSITE" id="PS51257">
    <property type="entry name" value="PROKAR_LIPOPROTEIN"/>
    <property type="match status" value="1"/>
</dbReference>
<feature type="region of interest" description="Disordered" evidence="10">
    <location>
        <begin position="677"/>
        <end position="701"/>
    </location>
</feature>
<dbReference type="Gene3D" id="3.40.1090.10">
    <property type="entry name" value="Cytosolic phospholipase A2 catalytic domain"/>
    <property type="match status" value="1"/>
</dbReference>
<evidence type="ECO:0000256" key="5">
    <source>
        <dbReference type="ARBA" id="ARBA00022963"/>
    </source>
</evidence>
<comment type="similarity">
    <text evidence="1 9">Belongs to the lysophospholipase family.</text>
</comment>
<proteinExistence type="inferred from homology"/>
<dbReference type="SMART" id="SM00022">
    <property type="entry name" value="PLAc"/>
    <property type="match status" value="1"/>
</dbReference>
<evidence type="ECO:0000256" key="2">
    <source>
        <dbReference type="ARBA" id="ARBA00013274"/>
    </source>
</evidence>
<dbReference type="InterPro" id="IPR002642">
    <property type="entry name" value="LysoPLipase_cat_dom"/>
</dbReference>
<feature type="compositionally biased region" description="Polar residues" evidence="10">
    <location>
        <begin position="686"/>
        <end position="700"/>
    </location>
</feature>
<dbReference type="PANTHER" id="PTHR10728:SF33">
    <property type="entry name" value="LYSOPHOSPHOLIPASE 1-RELATED"/>
    <property type="match status" value="1"/>
</dbReference>
<dbReference type="GO" id="GO:0004623">
    <property type="term" value="F:phospholipase A2 activity"/>
    <property type="evidence" value="ECO:0007669"/>
    <property type="project" value="TreeGrafter"/>
</dbReference>
<dbReference type="PROSITE" id="PS51210">
    <property type="entry name" value="PLA2C"/>
    <property type="match status" value="1"/>
</dbReference>
<dbReference type="GO" id="GO:0046475">
    <property type="term" value="P:glycerophospholipid catabolic process"/>
    <property type="evidence" value="ECO:0007669"/>
    <property type="project" value="TreeGrafter"/>
</dbReference>
<dbReference type="RefSeq" id="XP_025364188.1">
    <property type="nucleotide sequence ID" value="XM_025505467.1"/>
</dbReference>
<evidence type="ECO:0000256" key="7">
    <source>
        <dbReference type="ARBA" id="ARBA00023180"/>
    </source>
</evidence>
<evidence type="ECO:0000256" key="8">
    <source>
        <dbReference type="PROSITE-ProRule" id="PRU00555"/>
    </source>
</evidence>
<protein>
    <recommendedName>
        <fullName evidence="2 9">Lysophospholipase</fullName>
        <ecNumber evidence="2 9">3.1.1.5</ecNumber>
    </recommendedName>
</protein>
<evidence type="ECO:0000256" key="1">
    <source>
        <dbReference type="ARBA" id="ARBA00008780"/>
    </source>
</evidence>
<gene>
    <name evidence="12" type="ORF">BDZ90DRAFT_230438</name>
</gene>
<keyword evidence="5 8" id="KW-0442">Lipid degradation</keyword>
<evidence type="ECO:0000256" key="9">
    <source>
        <dbReference type="RuleBase" id="RU362103"/>
    </source>
</evidence>
<dbReference type="EMBL" id="KZ819663">
    <property type="protein sequence ID" value="PWN29576.1"/>
    <property type="molecule type" value="Genomic_DNA"/>
</dbReference>
<evidence type="ECO:0000259" key="11">
    <source>
        <dbReference type="PROSITE" id="PS51210"/>
    </source>
</evidence>
<comment type="catalytic activity">
    <reaction evidence="9">
        <text>a 1-acyl-sn-glycero-3-phosphocholine + H2O = sn-glycerol 3-phosphocholine + a fatty acid + H(+)</text>
        <dbReference type="Rhea" id="RHEA:15177"/>
        <dbReference type="ChEBI" id="CHEBI:15377"/>
        <dbReference type="ChEBI" id="CHEBI:15378"/>
        <dbReference type="ChEBI" id="CHEBI:16870"/>
        <dbReference type="ChEBI" id="CHEBI:28868"/>
        <dbReference type="ChEBI" id="CHEBI:58168"/>
        <dbReference type="EC" id="3.1.1.5"/>
    </reaction>
</comment>
<dbReference type="GeneID" id="37027290"/>
<dbReference type="InterPro" id="IPR016035">
    <property type="entry name" value="Acyl_Trfase/lysoPLipase"/>
</dbReference>
<accession>A0A316UWA5</accession>